<dbReference type="EMBL" id="JAXQNO010000004">
    <property type="protein sequence ID" value="KAK4799305.1"/>
    <property type="molecule type" value="Genomic_DNA"/>
</dbReference>
<evidence type="ECO:0000313" key="2">
    <source>
        <dbReference type="EMBL" id="KAK4799305.1"/>
    </source>
</evidence>
<dbReference type="Proteomes" id="UP001346149">
    <property type="component" value="Unassembled WGS sequence"/>
</dbReference>
<comment type="caution">
    <text evidence="2">The sequence shown here is derived from an EMBL/GenBank/DDBJ whole genome shotgun (WGS) entry which is preliminary data.</text>
</comment>
<evidence type="ECO:0000256" key="1">
    <source>
        <dbReference type="SAM" id="MobiDB-lite"/>
    </source>
</evidence>
<accession>A0AAN7M4R6</accession>
<evidence type="ECO:0000313" key="3">
    <source>
        <dbReference type="Proteomes" id="UP001346149"/>
    </source>
</evidence>
<feature type="compositionally biased region" description="Low complexity" evidence="1">
    <location>
        <begin position="117"/>
        <end position="128"/>
    </location>
</feature>
<proteinExistence type="predicted"/>
<reference evidence="2 3" key="1">
    <citation type="journal article" date="2023" name="Hortic Res">
        <title>Pangenome of water caltrop reveals structural variations and asymmetric subgenome divergence after allopolyploidization.</title>
        <authorList>
            <person name="Zhang X."/>
            <person name="Chen Y."/>
            <person name="Wang L."/>
            <person name="Yuan Y."/>
            <person name="Fang M."/>
            <person name="Shi L."/>
            <person name="Lu R."/>
            <person name="Comes H.P."/>
            <person name="Ma Y."/>
            <person name="Chen Y."/>
            <person name="Huang G."/>
            <person name="Zhou Y."/>
            <person name="Zheng Z."/>
            <person name="Qiu Y."/>
        </authorList>
    </citation>
    <scope>NUCLEOTIDE SEQUENCE [LARGE SCALE GENOMIC DNA]</scope>
    <source>
        <strain evidence="2">F231</strain>
    </source>
</reference>
<name>A0AAN7M4R6_TRANT</name>
<feature type="region of interest" description="Disordered" evidence="1">
    <location>
        <begin position="170"/>
        <end position="193"/>
    </location>
</feature>
<dbReference type="AlphaFoldDB" id="A0AAN7M4R6"/>
<protein>
    <submittedName>
        <fullName evidence="2">Uncharacterized protein</fullName>
    </submittedName>
</protein>
<feature type="compositionally biased region" description="Polar residues" evidence="1">
    <location>
        <begin position="171"/>
        <end position="183"/>
    </location>
</feature>
<keyword evidence="3" id="KW-1185">Reference proteome</keyword>
<organism evidence="2 3">
    <name type="scientific">Trapa natans</name>
    <name type="common">Water chestnut</name>
    <dbReference type="NCBI Taxonomy" id="22666"/>
    <lineage>
        <taxon>Eukaryota</taxon>
        <taxon>Viridiplantae</taxon>
        <taxon>Streptophyta</taxon>
        <taxon>Embryophyta</taxon>
        <taxon>Tracheophyta</taxon>
        <taxon>Spermatophyta</taxon>
        <taxon>Magnoliopsida</taxon>
        <taxon>eudicotyledons</taxon>
        <taxon>Gunneridae</taxon>
        <taxon>Pentapetalae</taxon>
        <taxon>rosids</taxon>
        <taxon>malvids</taxon>
        <taxon>Myrtales</taxon>
        <taxon>Lythraceae</taxon>
        <taxon>Trapa</taxon>
    </lineage>
</organism>
<feature type="region of interest" description="Disordered" evidence="1">
    <location>
        <begin position="115"/>
        <end position="136"/>
    </location>
</feature>
<gene>
    <name evidence="2" type="ORF">SAY86_024670</name>
</gene>
<sequence>MDDFSSLEIIRQYLLSDNTFYFPSVTGSHLVFDQTNNNLLLPAPAVKLENNMPSSSSSESTNLQYCCTSPTSRRLDQLVIMSRKTVPTKHEDHQSVVIVDPSDQELAREVKLIPAQSTSHGLSSSSSSDPMQKQHNIRPCRAGAGAGLASPCNISSWSEEEATAAAIMETNDQSTATPLTNSCCWPEEDTDNK</sequence>